<sequence length="69" mass="8284">MFFSASVFKRNWFNSSSLFAQLSRLLFKLSISVCKLVIFVCKLTILSFFQHCYFLTFGLPFEYRKYIFL</sequence>
<keyword evidence="1" id="KW-1133">Transmembrane helix</keyword>
<feature type="transmembrane region" description="Helical" evidence="1">
    <location>
        <begin position="25"/>
        <end position="49"/>
    </location>
</feature>
<accession>A0A7G9U8S4</accession>
<name>A0A7G9U8S4_GVPB</name>
<protein>
    <submittedName>
        <fullName evidence="2">Desmoplakin</fullName>
    </submittedName>
</protein>
<organism evidence="2">
    <name type="scientific">Pieris brassicae granulosis virus</name>
    <name type="common">PbGV</name>
    <name type="synonym">Pieris brassicae granulovirus</name>
    <dbReference type="NCBI Taxonomy" id="10465"/>
    <lineage>
        <taxon>Viruses</taxon>
        <taxon>Viruses incertae sedis</taxon>
        <taxon>Naldaviricetes</taxon>
        <taxon>Lefavirales</taxon>
        <taxon>Baculoviridae</taxon>
        <taxon>Betabaculovirus</taxon>
        <taxon>Betabaculovirus arrapae</taxon>
    </lineage>
</organism>
<organismHost>
    <name type="scientific">Pieris brassicae</name>
    <name type="common">White butterfly</name>
    <name type="synonym">Large white butterfly</name>
    <dbReference type="NCBI Taxonomy" id="7116"/>
</organismHost>
<dbReference type="EMBL" id="MN750572">
    <property type="protein sequence ID" value="QNN89505.1"/>
    <property type="molecule type" value="Genomic_DNA"/>
</dbReference>
<evidence type="ECO:0000313" key="2">
    <source>
        <dbReference type="EMBL" id="QNN89505.1"/>
    </source>
</evidence>
<keyword evidence="1" id="KW-0812">Transmembrane</keyword>
<evidence type="ECO:0000256" key="1">
    <source>
        <dbReference type="SAM" id="Phobius"/>
    </source>
</evidence>
<proteinExistence type="predicted"/>
<reference evidence="2" key="1">
    <citation type="submission" date="2019-11" db="EMBL/GenBank/DDBJ databases">
        <title>Studies on the baculoviruses infecting the caterpillars, Spilarctia obliqua Walker (Erebidae) and Pieris brassicae Linn. (Pieridae) (Insecta: Lepidoptera).</title>
        <authorList>
            <person name="Paul S."/>
            <person name="Arumugaperumal A."/>
            <person name="Sathiya Balasingh Thangapandi E.J.J."/>
            <person name="Sarjubala Devi H."/>
            <person name="Johnson T."/>
            <person name="Maisnam S."/>
            <person name="Krishnavel S."/>
            <person name="Soman Syamala S."/>
            <person name="Ramamoorthy S."/>
            <person name="Karthikeyan R."/>
            <person name="Subburaman C."/>
            <person name="Jeyaprakash R."/>
            <person name="Azhaguchamy M."/>
            <person name="Ramaiyer V."/>
            <person name="Sivasubramaniam S."/>
        </authorList>
    </citation>
    <scope>NUCLEOTIDE SEQUENCE</scope>
    <source>
        <strain evidence="2">Manipur</strain>
    </source>
</reference>
<keyword evidence="1" id="KW-0472">Membrane</keyword>